<accession>A0A9P8MUG3</accession>
<gene>
    <name evidence="1" type="ORF">HRG_06440</name>
</gene>
<proteinExistence type="predicted"/>
<dbReference type="GeneID" id="68355569"/>
<dbReference type="InterPro" id="IPR021829">
    <property type="entry name" value="DUF3419"/>
</dbReference>
<organism evidence="1 2">
    <name type="scientific">Hirsutella rhossiliensis</name>
    <dbReference type="NCBI Taxonomy" id="111463"/>
    <lineage>
        <taxon>Eukaryota</taxon>
        <taxon>Fungi</taxon>
        <taxon>Dikarya</taxon>
        <taxon>Ascomycota</taxon>
        <taxon>Pezizomycotina</taxon>
        <taxon>Sordariomycetes</taxon>
        <taxon>Hypocreomycetidae</taxon>
        <taxon>Hypocreales</taxon>
        <taxon>Ophiocordycipitaceae</taxon>
        <taxon>Hirsutella</taxon>
    </lineage>
</organism>
<dbReference type="PANTHER" id="PTHR47473">
    <property type="entry name" value="BTA1P"/>
    <property type="match status" value="1"/>
</dbReference>
<comment type="caution">
    <text evidence="1">The sequence shown here is derived from an EMBL/GenBank/DDBJ whole genome shotgun (WGS) entry which is preliminary data.</text>
</comment>
<sequence>MLSNILVTFAGGRCQSIRIRHAESVCKSAAPVLALPEPSLAHPLRRPASEGHALNVEYVYAFTWEQLLSLGLKDTFVAIGSAGDNILSYLAESPARRRFQPHPEHLELKAASYASLDDGDLWRLFGDGKHSCFRKLLVERLSPHLSSRVAVLGAAPLERQSLCEAWVRGQVPGRGLGGACIDKVNMYASCLV</sequence>
<dbReference type="EMBL" id="JAIZPD010000006">
    <property type="protein sequence ID" value="KAH0962338.1"/>
    <property type="molecule type" value="Genomic_DNA"/>
</dbReference>
<evidence type="ECO:0000313" key="2">
    <source>
        <dbReference type="Proteomes" id="UP000824596"/>
    </source>
</evidence>
<name>A0A9P8MUG3_9HYPO</name>
<reference evidence="1" key="1">
    <citation type="submission" date="2021-09" db="EMBL/GenBank/DDBJ databases">
        <title>A high-quality genome of the endoparasitic fungus Hirsutella rhossiliensis with a comparison of Hirsutella genomes reveals transposable elements contributing to genome size variation.</title>
        <authorList>
            <person name="Lin R."/>
            <person name="Jiao Y."/>
            <person name="Sun X."/>
            <person name="Ling J."/>
            <person name="Xie B."/>
            <person name="Cheng X."/>
        </authorList>
    </citation>
    <scope>NUCLEOTIDE SEQUENCE</scope>
    <source>
        <strain evidence="1">HR02</strain>
    </source>
</reference>
<keyword evidence="2" id="KW-1185">Reference proteome</keyword>
<dbReference type="Proteomes" id="UP000824596">
    <property type="component" value="Unassembled WGS sequence"/>
</dbReference>
<protein>
    <submittedName>
        <fullName evidence="1">Uncharacterized protein</fullName>
    </submittedName>
</protein>
<evidence type="ECO:0000313" key="1">
    <source>
        <dbReference type="EMBL" id="KAH0962338.1"/>
    </source>
</evidence>
<dbReference type="PANTHER" id="PTHR47473:SF1">
    <property type="entry name" value="METHYLTRANSFERASE DOMAIN-CONTAINING PROTEIN"/>
    <property type="match status" value="1"/>
</dbReference>
<dbReference type="AlphaFoldDB" id="A0A9P8MUG3"/>
<dbReference type="OrthoDB" id="10253390at2759"/>
<dbReference type="Pfam" id="PF11899">
    <property type="entry name" value="DUF3419"/>
    <property type="match status" value="1"/>
</dbReference>
<dbReference type="RefSeq" id="XP_044719851.1">
    <property type="nucleotide sequence ID" value="XM_044864911.1"/>
</dbReference>